<dbReference type="SMART" id="SM00345">
    <property type="entry name" value="HTH_GNTR"/>
    <property type="match status" value="1"/>
</dbReference>
<dbReference type="SUPFAM" id="SSF46785">
    <property type="entry name" value="Winged helix' DNA-binding domain"/>
    <property type="match status" value="1"/>
</dbReference>
<reference evidence="8" key="1">
    <citation type="submission" date="2022-06" db="EMBL/GenBank/DDBJ databases">
        <title>Isolation, identification and characterization of iprodione-degrading strains in Lhasa, Tibet.</title>
        <authorList>
            <person name="Pan H."/>
        </authorList>
    </citation>
    <scope>NUCLEOTIDE SEQUENCE</scope>
    <source>
        <strain evidence="8">Y-23</strain>
    </source>
</reference>
<dbReference type="SUPFAM" id="SSF53383">
    <property type="entry name" value="PLP-dependent transferases"/>
    <property type="match status" value="1"/>
</dbReference>
<evidence type="ECO:0000313" key="9">
    <source>
        <dbReference type="Proteomes" id="UP001056716"/>
    </source>
</evidence>
<dbReference type="InterPro" id="IPR015424">
    <property type="entry name" value="PyrdxlP-dep_Trfase"/>
</dbReference>
<dbReference type="GO" id="GO:0003700">
    <property type="term" value="F:DNA-binding transcription factor activity"/>
    <property type="evidence" value="ECO:0007669"/>
    <property type="project" value="InterPro"/>
</dbReference>
<dbReference type="Gene3D" id="1.10.10.10">
    <property type="entry name" value="Winged helix-like DNA-binding domain superfamily/Winged helix DNA-binding domain"/>
    <property type="match status" value="1"/>
</dbReference>
<keyword evidence="5" id="KW-0804">Transcription</keyword>
<dbReference type="PANTHER" id="PTHR46577:SF2">
    <property type="entry name" value="TRANSCRIPTIONAL REGULATORY PROTEIN"/>
    <property type="match status" value="1"/>
</dbReference>
<evidence type="ECO:0000259" key="7">
    <source>
        <dbReference type="PROSITE" id="PS50949"/>
    </source>
</evidence>
<dbReference type="PROSITE" id="PS50949">
    <property type="entry name" value="HTH_GNTR"/>
    <property type="match status" value="1"/>
</dbReference>
<evidence type="ECO:0000256" key="5">
    <source>
        <dbReference type="ARBA" id="ARBA00023163"/>
    </source>
</evidence>
<dbReference type="InterPro" id="IPR015422">
    <property type="entry name" value="PyrdxlP-dep_Trfase_small"/>
</dbReference>
<feature type="coiled-coil region" evidence="6">
    <location>
        <begin position="355"/>
        <end position="382"/>
    </location>
</feature>
<comment type="similarity">
    <text evidence="1">In the C-terminal section; belongs to the class-I pyridoxal-phosphate-dependent aminotransferase family.</text>
</comment>
<sequence length="465" mass="53539">MYKSEQLALSLKHLIETGTWKPHEKLPSLRQQAEASGFSLITVMNAYQELEAQGLIYSKEKLGYFVAENPLQVALAKKVVLNEKIEINSLVFRYLKSIQSEKIVPLGSAFPNSQLLYSPKLMQTLAQQAKHRISYEQTPSLPPGNYELRKQIAQRYCMQGIPTDPSDIVITSGGLDALNLSLKAMTQAGDYILLQETIFYGAWQAAENLGLKVITIPEHPEHGLDLEAFKKAITTYPIKVCLLMLNSHNPIGFTVNEDIKFELAKLLHEHEIYLIEDDVYEELYYDQKKPLSMKYYDQQNLVLHCSSFSKTLGAGFRVGWVYAGKFSEHIQHVQLMSTISVNSFIQNALADYLTHRHYEKHLKSLRNTLKRLKNQYYQYLIKALPEDCQVSYYPSGYFLWITLPEHIDSSRIYEKLILNDIGVAPSILFYRKNKKQNHIRINCSFEMNDEMIKKLDILIAQISER</sequence>
<keyword evidence="8" id="KW-0808">Transferase</keyword>
<evidence type="ECO:0000256" key="1">
    <source>
        <dbReference type="ARBA" id="ARBA00005384"/>
    </source>
</evidence>
<dbReference type="InterPro" id="IPR004839">
    <property type="entry name" value="Aminotransferase_I/II_large"/>
</dbReference>
<keyword evidence="4" id="KW-0238">DNA-binding</keyword>
<dbReference type="AlphaFoldDB" id="A0AAE9LNN5"/>
<keyword evidence="9" id="KW-1185">Reference proteome</keyword>
<dbReference type="GO" id="GO:0003677">
    <property type="term" value="F:DNA binding"/>
    <property type="evidence" value="ECO:0007669"/>
    <property type="project" value="UniProtKB-KW"/>
</dbReference>
<dbReference type="Gene3D" id="3.40.640.10">
    <property type="entry name" value="Type I PLP-dependent aspartate aminotransferase-like (Major domain)"/>
    <property type="match status" value="1"/>
</dbReference>
<dbReference type="CDD" id="cd00609">
    <property type="entry name" value="AAT_like"/>
    <property type="match status" value="1"/>
</dbReference>
<evidence type="ECO:0000256" key="6">
    <source>
        <dbReference type="SAM" id="Coils"/>
    </source>
</evidence>
<keyword evidence="8" id="KW-0032">Aminotransferase</keyword>
<evidence type="ECO:0000256" key="2">
    <source>
        <dbReference type="ARBA" id="ARBA00022898"/>
    </source>
</evidence>
<name>A0AAE9LNN5_9GAMM</name>
<evidence type="ECO:0000313" key="8">
    <source>
        <dbReference type="EMBL" id="USE81835.1"/>
    </source>
</evidence>
<protein>
    <submittedName>
        <fullName evidence="8">PLP-dependent aminotransferase family protein</fullName>
    </submittedName>
</protein>
<organism evidence="8 9">
    <name type="scientific">Acinetobacter tibetensis</name>
    <dbReference type="NCBI Taxonomy" id="2943497"/>
    <lineage>
        <taxon>Bacteria</taxon>
        <taxon>Pseudomonadati</taxon>
        <taxon>Pseudomonadota</taxon>
        <taxon>Gammaproteobacteria</taxon>
        <taxon>Moraxellales</taxon>
        <taxon>Moraxellaceae</taxon>
        <taxon>Acinetobacter</taxon>
    </lineage>
</organism>
<evidence type="ECO:0000256" key="4">
    <source>
        <dbReference type="ARBA" id="ARBA00023125"/>
    </source>
</evidence>
<proteinExistence type="inferred from homology"/>
<dbReference type="InterPro" id="IPR036388">
    <property type="entry name" value="WH-like_DNA-bd_sf"/>
</dbReference>
<dbReference type="Pfam" id="PF00155">
    <property type="entry name" value="Aminotran_1_2"/>
    <property type="match status" value="1"/>
</dbReference>
<dbReference type="InterPro" id="IPR036390">
    <property type="entry name" value="WH_DNA-bd_sf"/>
</dbReference>
<dbReference type="InterPro" id="IPR000524">
    <property type="entry name" value="Tscrpt_reg_HTH_GntR"/>
</dbReference>
<dbReference type="CDD" id="cd07377">
    <property type="entry name" value="WHTH_GntR"/>
    <property type="match status" value="1"/>
</dbReference>
<dbReference type="Pfam" id="PF00392">
    <property type="entry name" value="GntR"/>
    <property type="match status" value="1"/>
</dbReference>
<keyword evidence="2" id="KW-0663">Pyridoxal phosphate</keyword>
<dbReference type="Gene3D" id="3.90.1150.10">
    <property type="entry name" value="Aspartate Aminotransferase, domain 1"/>
    <property type="match status" value="1"/>
</dbReference>
<gene>
    <name evidence="8" type="ORF">M5E07_08325</name>
</gene>
<accession>A0AAE9LNN5</accession>
<dbReference type="InterPro" id="IPR051446">
    <property type="entry name" value="HTH_trans_reg/aminotransferase"/>
</dbReference>
<dbReference type="InterPro" id="IPR015421">
    <property type="entry name" value="PyrdxlP-dep_Trfase_major"/>
</dbReference>
<dbReference type="Proteomes" id="UP001056716">
    <property type="component" value="Chromosome"/>
</dbReference>
<dbReference type="PANTHER" id="PTHR46577">
    <property type="entry name" value="HTH-TYPE TRANSCRIPTIONAL REGULATORY PROTEIN GABR"/>
    <property type="match status" value="1"/>
</dbReference>
<feature type="domain" description="HTH gntR-type" evidence="7">
    <location>
        <begin position="1"/>
        <end position="69"/>
    </location>
</feature>
<dbReference type="RefSeq" id="WP_252218425.1">
    <property type="nucleotide sequence ID" value="NZ_CP098732.1"/>
</dbReference>
<keyword evidence="6" id="KW-0175">Coiled coil</keyword>
<dbReference type="GO" id="GO:0008483">
    <property type="term" value="F:transaminase activity"/>
    <property type="evidence" value="ECO:0007669"/>
    <property type="project" value="UniProtKB-KW"/>
</dbReference>
<evidence type="ECO:0000256" key="3">
    <source>
        <dbReference type="ARBA" id="ARBA00023015"/>
    </source>
</evidence>
<dbReference type="KEGG" id="atz:M5E07_08325"/>
<keyword evidence="3" id="KW-0805">Transcription regulation</keyword>
<dbReference type="GO" id="GO:0030170">
    <property type="term" value="F:pyridoxal phosphate binding"/>
    <property type="evidence" value="ECO:0007669"/>
    <property type="project" value="InterPro"/>
</dbReference>
<dbReference type="EMBL" id="CP098732">
    <property type="protein sequence ID" value="USE81835.1"/>
    <property type="molecule type" value="Genomic_DNA"/>
</dbReference>